<dbReference type="SUPFAM" id="SSF56112">
    <property type="entry name" value="Protein kinase-like (PK-like)"/>
    <property type="match status" value="1"/>
</dbReference>
<accession>A0A9W6BQF3</accession>
<dbReference type="AlphaFoldDB" id="A0A9W6BQF3"/>
<dbReference type="EMBL" id="BRXU01000015">
    <property type="protein sequence ID" value="GLC56357.1"/>
    <property type="molecule type" value="Genomic_DNA"/>
</dbReference>
<evidence type="ECO:0000259" key="1">
    <source>
        <dbReference type="PROSITE" id="PS50011"/>
    </source>
</evidence>
<proteinExistence type="predicted"/>
<gene>
    <name evidence="2" type="primary">PLEST003739</name>
    <name evidence="2" type="ORF">PLESTB_001096000</name>
</gene>
<name>A0A9W6BQF3_9CHLO</name>
<dbReference type="InterPro" id="IPR001245">
    <property type="entry name" value="Ser-Thr/Tyr_kinase_cat_dom"/>
</dbReference>
<dbReference type="InterPro" id="IPR051681">
    <property type="entry name" value="Ser/Thr_Kinases-Pseudokinases"/>
</dbReference>
<evidence type="ECO:0000313" key="2">
    <source>
        <dbReference type="EMBL" id="GLC56357.1"/>
    </source>
</evidence>
<dbReference type="PANTHER" id="PTHR44329:SF214">
    <property type="entry name" value="PROTEIN KINASE DOMAIN-CONTAINING PROTEIN"/>
    <property type="match status" value="1"/>
</dbReference>
<dbReference type="InterPro" id="IPR011009">
    <property type="entry name" value="Kinase-like_dom_sf"/>
</dbReference>
<dbReference type="InterPro" id="IPR000719">
    <property type="entry name" value="Prot_kinase_dom"/>
</dbReference>
<dbReference type="Gene3D" id="1.10.510.10">
    <property type="entry name" value="Transferase(Phosphotransferase) domain 1"/>
    <property type="match status" value="1"/>
</dbReference>
<dbReference type="PROSITE" id="PS50011">
    <property type="entry name" value="PROTEIN_KINASE_DOM"/>
    <property type="match status" value="1"/>
</dbReference>
<protein>
    <recommendedName>
        <fullName evidence="1">Protein kinase domain-containing protein</fullName>
    </recommendedName>
</protein>
<evidence type="ECO:0000313" key="3">
    <source>
        <dbReference type="Proteomes" id="UP001165080"/>
    </source>
</evidence>
<keyword evidence="3" id="KW-1185">Reference proteome</keyword>
<dbReference type="OrthoDB" id="535720at2759"/>
<feature type="domain" description="Protein kinase" evidence="1">
    <location>
        <begin position="1"/>
        <end position="92"/>
    </location>
</feature>
<dbReference type="Proteomes" id="UP001165080">
    <property type="component" value="Unassembled WGS sequence"/>
</dbReference>
<sequence length="131" mass="13865">MAPEAFSGKVSRATDVWAFGVVLWELLTGTRPYMGMGQKEVIEGVKDNTLTLSWPDAVPMSAPIIALGRRCLSHEADKRPTFVEIVEELVAIERAIRAELLGVPEAAPPAAEATEATAGDGSGAITGFAEL</sequence>
<comment type="caution">
    <text evidence="2">The sequence shown here is derived from an EMBL/GenBank/DDBJ whole genome shotgun (WGS) entry which is preliminary data.</text>
</comment>
<dbReference type="Pfam" id="PF07714">
    <property type="entry name" value="PK_Tyr_Ser-Thr"/>
    <property type="match status" value="1"/>
</dbReference>
<organism evidence="2 3">
    <name type="scientific">Pleodorina starrii</name>
    <dbReference type="NCBI Taxonomy" id="330485"/>
    <lineage>
        <taxon>Eukaryota</taxon>
        <taxon>Viridiplantae</taxon>
        <taxon>Chlorophyta</taxon>
        <taxon>core chlorophytes</taxon>
        <taxon>Chlorophyceae</taxon>
        <taxon>CS clade</taxon>
        <taxon>Chlamydomonadales</taxon>
        <taxon>Volvocaceae</taxon>
        <taxon>Pleodorina</taxon>
    </lineage>
</organism>
<dbReference type="GO" id="GO:0005524">
    <property type="term" value="F:ATP binding"/>
    <property type="evidence" value="ECO:0007669"/>
    <property type="project" value="InterPro"/>
</dbReference>
<dbReference type="GO" id="GO:0004674">
    <property type="term" value="F:protein serine/threonine kinase activity"/>
    <property type="evidence" value="ECO:0007669"/>
    <property type="project" value="TreeGrafter"/>
</dbReference>
<reference evidence="2 3" key="1">
    <citation type="journal article" date="2023" name="Commun. Biol.">
        <title>Reorganization of the ancestral sex-determining regions during the evolution of trioecy in Pleodorina starrii.</title>
        <authorList>
            <person name="Takahashi K."/>
            <person name="Suzuki S."/>
            <person name="Kawai-Toyooka H."/>
            <person name="Yamamoto K."/>
            <person name="Hamaji T."/>
            <person name="Ootsuki R."/>
            <person name="Yamaguchi H."/>
            <person name="Kawachi M."/>
            <person name="Higashiyama T."/>
            <person name="Nozaki H."/>
        </authorList>
    </citation>
    <scope>NUCLEOTIDE SEQUENCE [LARGE SCALE GENOMIC DNA]</scope>
    <source>
        <strain evidence="2 3">NIES-4479</strain>
    </source>
</reference>
<dbReference type="PANTHER" id="PTHR44329">
    <property type="entry name" value="SERINE/THREONINE-PROTEIN KINASE TNNI3K-RELATED"/>
    <property type="match status" value="1"/>
</dbReference>